<gene>
    <name evidence="2" type="ORF">J2Z60_001541</name>
</gene>
<feature type="transmembrane region" description="Helical" evidence="1">
    <location>
        <begin position="96"/>
        <end position="121"/>
    </location>
</feature>
<reference evidence="2 3" key="1">
    <citation type="submission" date="2021-03" db="EMBL/GenBank/DDBJ databases">
        <title>Genomic Encyclopedia of Type Strains, Phase IV (KMG-IV): sequencing the most valuable type-strain genomes for metagenomic binning, comparative biology and taxonomic classification.</title>
        <authorList>
            <person name="Goeker M."/>
        </authorList>
    </citation>
    <scope>NUCLEOTIDE SEQUENCE [LARGE SCALE GENOMIC DNA]</scope>
    <source>
        <strain evidence="2 3">DSM 101872</strain>
    </source>
</reference>
<organism evidence="2 3">
    <name type="scientific">Lactobacillus colini</name>
    <dbReference type="NCBI Taxonomy" id="1819254"/>
    <lineage>
        <taxon>Bacteria</taxon>
        <taxon>Bacillati</taxon>
        <taxon>Bacillota</taxon>
        <taxon>Bacilli</taxon>
        <taxon>Lactobacillales</taxon>
        <taxon>Lactobacillaceae</taxon>
        <taxon>Lactobacillus</taxon>
    </lineage>
</organism>
<dbReference type="EMBL" id="JAGGLU010000008">
    <property type="protein sequence ID" value="MBP2058362.1"/>
    <property type="molecule type" value="Genomic_DNA"/>
</dbReference>
<sequence>MIVNSLRSIFKLKYYQLALIILQVVLLLQFNLTGPLTSKINVFNTYQGLNLDFIFFNLNWIFYYLVAELLMLPKLEELMLSPNPMLQVRYPSRKRIFQEVVMTLVLAAICYNVIYFIVMVISTKFQNLNLELLLFANETLGLISFTLLLLLLGLIFNRTFSWQVGIILGIFSLGFKTNFLFMVTTPSLGAIYFELLTSVVLMVIIYFVNKKVEVV</sequence>
<dbReference type="RefSeq" id="WP_209687099.1">
    <property type="nucleotide sequence ID" value="NZ_JAGGLU010000008.1"/>
</dbReference>
<feature type="transmembrane region" description="Helical" evidence="1">
    <location>
        <begin position="12"/>
        <end position="33"/>
    </location>
</feature>
<proteinExistence type="predicted"/>
<name>A0ABS4MF89_9LACO</name>
<evidence type="ECO:0000313" key="2">
    <source>
        <dbReference type="EMBL" id="MBP2058362.1"/>
    </source>
</evidence>
<feature type="transmembrane region" description="Helical" evidence="1">
    <location>
        <begin position="164"/>
        <end position="183"/>
    </location>
</feature>
<protein>
    <submittedName>
        <fullName evidence="2">Uncharacterized protein</fullName>
    </submittedName>
</protein>
<dbReference type="Proteomes" id="UP001519292">
    <property type="component" value="Unassembled WGS sequence"/>
</dbReference>
<keyword evidence="1" id="KW-1133">Transmembrane helix</keyword>
<evidence type="ECO:0000313" key="3">
    <source>
        <dbReference type="Proteomes" id="UP001519292"/>
    </source>
</evidence>
<feature type="transmembrane region" description="Helical" evidence="1">
    <location>
        <begin position="189"/>
        <end position="208"/>
    </location>
</feature>
<evidence type="ECO:0000256" key="1">
    <source>
        <dbReference type="SAM" id="Phobius"/>
    </source>
</evidence>
<comment type="caution">
    <text evidence="2">The sequence shown here is derived from an EMBL/GenBank/DDBJ whole genome shotgun (WGS) entry which is preliminary data.</text>
</comment>
<feature type="transmembrane region" description="Helical" evidence="1">
    <location>
        <begin position="133"/>
        <end position="157"/>
    </location>
</feature>
<keyword evidence="1" id="KW-0472">Membrane</keyword>
<feature type="transmembrane region" description="Helical" evidence="1">
    <location>
        <begin position="53"/>
        <end position="75"/>
    </location>
</feature>
<accession>A0ABS4MF89</accession>
<keyword evidence="3" id="KW-1185">Reference proteome</keyword>
<keyword evidence="1" id="KW-0812">Transmembrane</keyword>